<keyword evidence="4" id="KW-1185">Reference proteome</keyword>
<dbReference type="InterPro" id="IPR049468">
    <property type="entry name" value="Restrct_endonuc-II-like_dom"/>
</dbReference>
<dbReference type="KEGG" id="malv:MALV_43800"/>
<gene>
    <name evidence="3" type="ORF">MALV_43800</name>
</gene>
<dbReference type="SUPFAM" id="SSF52980">
    <property type="entry name" value="Restriction endonuclease-like"/>
    <property type="match status" value="1"/>
</dbReference>
<dbReference type="AlphaFoldDB" id="A0A6N4UZ33"/>
<evidence type="ECO:0008006" key="5">
    <source>
        <dbReference type="Google" id="ProtNLM"/>
    </source>
</evidence>
<feature type="domain" description="Restriction endonuclease type II-like" evidence="2">
    <location>
        <begin position="207"/>
        <end position="293"/>
    </location>
</feature>
<dbReference type="Gene3D" id="3.40.960.10">
    <property type="entry name" value="VSR Endonuclease"/>
    <property type="match status" value="1"/>
</dbReference>
<dbReference type="EMBL" id="AP022565">
    <property type="protein sequence ID" value="BBX29255.1"/>
    <property type="molecule type" value="Genomic_DNA"/>
</dbReference>
<dbReference type="Pfam" id="PF13338">
    <property type="entry name" value="AbiEi_4"/>
    <property type="match status" value="1"/>
</dbReference>
<evidence type="ECO:0000313" key="4">
    <source>
        <dbReference type="Proteomes" id="UP000466906"/>
    </source>
</evidence>
<evidence type="ECO:0000259" key="2">
    <source>
        <dbReference type="Pfam" id="PF18741"/>
    </source>
</evidence>
<sequence>MGNRLTVAPRPNGVIDDYLREHDGVITLAQAKQAGLSRQAVYRRVRSGKWLRCSPGVYFADDRPFTDSARVRAAVWSAGSNATASGLAAAWWHEVTKYPPDTVEVTIPRTGHHPPRHGIRLRRRDLDPHDIVERRGLRVTALPLTVVEAAARRGGGAKLMDSALQRHTELRDLWRVHLRNKGRHGSPAARRLLIAAADGARSEAERLLIKLLKEAGITGWRANYRLGRWVIDVAFPAYKIAIETDGWAFHSDHEDFQKDRVKQNEIALMGWQVLRFTWLDLTEYPQRVIAEIRFAMECRSGAAASFRTGAAR</sequence>
<protein>
    <recommendedName>
        <fullName evidence="5">DUF559 domain-containing protein</fullName>
    </recommendedName>
</protein>
<name>A0A6N4UZ33_9MYCO</name>
<proteinExistence type="predicted"/>
<organism evidence="3 4">
    <name type="scientific">Mycolicibacterium alvei</name>
    <dbReference type="NCBI Taxonomy" id="67081"/>
    <lineage>
        <taxon>Bacteria</taxon>
        <taxon>Bacillati</taxon>
        <taxon>Actinomycetota</taxon>
        <taxon>Actinomycetes</taxon>
        <taxon>Mycobacteriales</taxon>
        <taxon>Mycobacteriaceae</taxon>
        <taxon>Mycolicibacterium</taxon>
    </lineage>
</organism>
<evidence type="ECO:0000313" key="3">
    <source>
        <dbReference type="EMBL" id="BBX29255.1"/>
    </source>
</evidence>
<reference evidence="3 4" key="1">
    <citation type="journal article" date="2019" name="Emerg. Microbes Infect.">
        <title>Comprehensive subspecies identification of 175 nontuberculous mycobacteria species based on 7547 genomic profiles.</title>
        <authorList>
            <person name="Matsumoto Y."/>
            <person name="Kinjo T."/>
            <person name="Motooka D."/>
            <person name="Nabeya D."/>
            <person name="Jung N."/>
            <person name="Uechi K."/>
            <person name="Horii T."/>
            <person name="Iida T."/>
            <person name="Fujita J."/>
            <person name="Nakamura S."/>
        </authorList>
    </citation>
    <scope>NUCLEOTIDE SEQUENCE [LARGE SCALE GENOMIC DNA]</scope>
    <source>
        <strain evidence="3 4">JCM 12272</strain>
    </source>
</reference>
<feature type="domain" description="AbiEi antitoxin N-terminal" evidence="1">
    <location>
        <begin position="15"/>
        <end position="58"/>
    </location>
</feature>
<dbReference type="Proteomes" id="UP000466906">
    <property type="component" value="Chromosome"/>
</dbReference>
<dbReference type="InterPro" id="IPR011335">
    <property type="entry name" value="Restrct_endonuc-II-like"/>
</dbReference>
<evidence type="ECO:0000259" key="1">
    <source>
        <dbReference type="Pfam" id="PF13338"/>
    </source>
</evidence>
<dbReference type="InterPro" id="IPR025159">
    <property type="entry name" value="AbiEi_N"/>
</dbReference>
<dbReference type="Pfam" id="PF18741">
    <property type="entry name" value="MTES_1575"/>
    <property type="match status" value="1"/>
</dbReference>
<accession>A0A6N4UZ33</accession>